<dbReference type="Proteomes" id="UP001054889">
    <property type="component" value="Unassembled WGS sequence"/>
</dbReference>
<evidence type="ECO:0008006" key="4">
    <source>
        <dbReference type="Google" id="ProtNLM"/>
    </source>
</evidence>
<dbReference type="PANTHER" id="PTHR33170:SF50">
    <property type="entry name" value="DUF4283 DOMAIN-CONTAINING PROTEIN"/>
    <property type="match status" value="1"/>
</dbReference>
<dbReference type="AlphaFoldDB" id="A0AAV5FKL8"/>
<dbReference type="PANTHER" id="PTHR33170">
    <property type="entry name" value="DUF4283 DOMAIN-CONTAINING PROTEIN-RELATED"/>
    <property type="match status" value="1"/>
</dbReference>
<sequence>MVMGGGVAGSPPLIMVQRKLEVDWVMAAAVVEMEQAAVVAVVEQAEAAAVAAVEMAHEGVTVAPEAGLHLAKKNSMCHLPRLCKERKGLRQRNHWREHRPKEYLVPFPSPVELKTLVAIKRIPTDNNEGILYFEEWNQEIKPKRKLHQVWVFVYGVPHEIRSFLPLWAIGTTLGATEKVDMNYLRKHGVVRILVNVLDAYKIPNDTEIVVKGYMYPIFFKVDEIVSTDEELLDDEDLLDDDFGMREDQTMEDAKPSKDAPTKDLGANKMLQKNQEGQQTAMDSHAQLQLGEKALDMAVNRLMDEISLKAAMMDVSSDRSEPETDVDKVLVNQDTYAHVEHAACKSGDELEEVGDAAGHDSLSAGLVTASASVGLAADSTAPAGRTDAEPKQAVPEQDTAIIQPTEERPVHAVESASLDNNLPAGLCLEDADPAASVENEGLPSSVSTEVAGTEKQEQEVNS</sequence>
<evidence type="ECO:0000313" key="3">
    <source>
        <dbReference type="Proteomes" id="UP001054889"/>
    </source>
</evidence>
<organism evidence="2 3">
    <name type="scientific">Eleusine coracana subsp. coracana</name>
    <dbReference type="NCBI Taxonomy" id="191504"/>
    <lineage>
        <taxon>Eukaryota</taxon>
        <taxon>Viridiplantae</taxon>
        <taxon>Streptophyta</taxon>
        <taxon>Embryophyta</taxon>
        <taxon>Tracheophyta</taxon>
        <taxon>Spermatophyta</taxon>
        <taxon>Magnoliopsida</taxon>
        <taxon>Liliopsida</taxon>
        <taxon>Poales</taxon>
        <taxon>Poaceae</taxon>
        <taxon>PACMAD clade</taxon>
        <taxon>Chloridoideae</taxon>
        <taxon>Cynodonteae</taxon>
        <taxon>Eleusininae</taxon>
        <taxon>Eleusine</taxon>
    </lineage>
</organism>
<reference evidence="2" key="2">
    <citation type="submission" date="2021-12" db="EMBL/GenBank/DDBJ databases">
        <title>Resequencing data analysis of finger millet.</title>
        <authorList>
            <person name="Hatakeyama M."/>
            <person name="Aluri S."/>
            <person name="Balachadran M.T."/>
            <person name="Sivarajan S.R."/>
            <person name="Poveda L."/>
            <person name="Shimizu-Inatsugi R."/>
            <person name="Schlapbach R."/>
            <person name="Sreeman S.M."/>
            <person name="Shimizu K.K."/>
        </authorList>
    </citation>
    <scope>NUCLEOTIDE SEQUENCE</scope>
</reference>
<proteinExistence type="predicted"/>
<keyword evidence="3" id="KW-1185">Reference proteome</keyword>
<feature type="region of interest" description="Disordered" evidence="1">
    <location>
        <begin position="379"/>
        <end position="398"/>
    </location>
</feature>
<dbReference type="EMBL" id="BQKI01000088">
    <property type="protein sequence ID" value="GJN36209.1"/>
    <property type="molecule type" value="Genomic_DNA"/>
</dbReference>
<name>A0AAV5FKL8_ELECO</name>
<gene>
    <name evidence="2" type="primary">gb25049</name>
    <name evidence="2" type="ORF">PR202_gb25049</name>
</gene>
<evidence type="ECO:0000313" key="2">
    <source>
        <dbReference type="EMBL" id="GJN36209.1"/>
    </source>
</evidence>
<reference evidence="2" key="1">
    <citation type="journal article" date="2018" name="DNA Res.">
        <title>Multiple hybrid de novo genome assembly of finger millet, an orphan allotetraploid crop.</title>
        <authorList>
            <person name="Hatakeyama M."/>
            <person name="Aluri S."/>
            <person name="Balachadran M.T."/>
            <person name="Sivarajan S.R."/>
            <person name="Patrignani A."/>
            <person name="Gruter S."/>
            <person name="Poveda L."/>
            <person name="Shimizu-Inatsugi R."/>
            <person name="Baeten J."/>
            <person name="Francoijs K.J."/>
            <person name="Nataraja K.N."/>
            <person name="Reddy Y.A.N."/>
            <person name="Phadnis S."/>
            <person name="Ravikumar R.L."/>
            <person name="Schlapbach R."/>
            <person name="Sreeman S.M."/>
            <person name="Shimizu K.K."/>
        </authorList>
    </citation>
    <scope>NUCLEOTIDE SEQUENCE</scope>
</reference>
<comment type="caution">
    <text evidence="2">The sequence shown here is derived from an EMBL/GenBank/DDBJ whole genome shotgun (WGS) entry which is preliminary data.</text>
</comment>
<feature type="region of interest" description="Disordered" evidence="1">
    <location>
        <begin position="422"/>
        <end position="461"/>
    </location>
</feature>
<accession>A0AAV5FKL8</accession>
<evidence type="ECO:0000256" key="1">
    <source>
        <dbReference type="SAM" id="MobiDB-lite"/>
    </source>
</evidence>
<protein>
    <recommendedName>
        <fullName evidence="4">DUF4283 domain-containing protein</fullName>
    </recommendedName>
</protein>
<feature type="compositionally biased region" description="Basic and acidic residues" evidence="1">
    <location>
        <begin position="451"/>
        <end position="461"/>
    </location>
</feature>